<accession>A0AAW1DBX1</accession>
<dbReference type="Pfam" id="PF02535">
    <property type="entry name" value="Zip"/>
    <property type="match status" value="1"/>
</dbReference>
<keyword evidence="4 5" id="KW-0472">Membrane</keyword>
<evidence type="ECO:0000256" key="3">
    <source>
        <dbReference type="ARBA" id="ARBA00022989"/>
    </source>
</evidence>
<dbReference type="GO" id="GO:0005385">
    <property type="term" value="F:zinc ion transmembrane transporter activity"/>
    <property type="evidence" value="ECO:0007669"/>
    <property type="project" value="TreeGrafter"/>
</dbReference>
<feature type="transmembrane region" description="Helical" evidence="5">
    <location>
        <begin position="198"/>
        <end position="218"/>
    </location>
</feature>
<evidence type="ECO:0008006" key="8">
    <source>
        <dbReference type="Google" id="ProtNLM"/>
    </source>
</evidence>
<dbReference type="InterPro" id="IPR003689">
    <property type="entry name" value="ZIP"/>
</dbReference>
<dbReference type="PANTHER" id="PTHR11040">
    <property type="entry name" value="ZINC/IRON TRANSPORTER"/>
    <property type="match status" value="1"/>
</dbReference>
<comment type="caution">
    <text evidence="6">The sequence shown here is derived from an EMBL/GenBank/DDBJ whole genome shotgun (WGS) entry which is preliminary data.</text>
</comment>
<proteinExistence type="predicted"/>
<feature type="transmembrane region" description="Helical" evidence="5">
    <location>
        <begin position="292"/>
        <end position="314"/>
    </location>
</feature>
<dbReference type="PANTHER" id="PTHR11040:SF203">
    <property type="entry name" value="FI18611P1-RELATED"/>
    <property type="match status" value="1"/>
</dbReference>
<evidence type="ECO:0000256" key="4">
    <source>
        <dbReference type="ARBA" id="ARBA00023136"/>
    </source>
</evidence>
<evidence type="ECO:0000256" key="5">
    <source>
        <dbReference type="SAM" id="Phobius"/>
    </source>
</evidence>
<keyword evidence="7" id="KW-1185">Reference proteome</keyword>
<feature type="transmembrane region" description="Helical" evidence="5">
    <location>
        <begin position="224"/>
        <end position="248"/>
    </location>
</feature>
<evidence type="ECO:0000313" key="7">
    <source>
        <dbReference type="Proteomes" id="UP001461498"/>
    </source>
</evidence>
<keyword evidence="3 5" id="KW-1133">Transmembrane helix</keyword>
<evidence type="ECO:0000313" key="6">
    <source>
        <dbReference type="EMBL" id="KAK9507605.1"/>
    </source>
</evidence>
<sequence length="356" mass="38931">MSSMAVLGLLSFILGILPIKLASCLRWKMQVIDSHNGRHPLVISLLLCFGGGVLLNTTFMHLLPEVREAMDGIIKSGTLPTYITDSGIHLPELIFCVGFFFVYLIEETVHAMMHHNHGKDDLEVLHRSLSVRKCNMIPRITLSKPAQQSPPSTITASTQVLIRDIPYKGNSIDPIGQMTPPTAASSEHKTTVVKSFRGLLAVIALSFHAVFEGLAIGLELEPTSVWYLCAAVATHKLVIAFCIGIELVTSRTKTLLIFLYMATFAIVSPLGIGIGLAMSYDNTQNYASGLPLASVILQGMAAGTLLYVIFFEVLQREKSNARYGLVQLFSIIAGFLVLLALGLFSKLFSFILFLFT</sequence>
<dbReference type="GO" id="GO:0005886">
    <property type="term" value="C:plasma membrane"/>
    <property type="evidence" value="ECO:0007669"/>
    <property type="project" value="TreeGrafter"/>
</dbReference>
<dbReference type="AlphaFoldDB" id="A0AAW1DBX1"/>
<feature type="transmembrane region" description="Helical" evidence="5">
    <location>
        <begin position="326"/>
        <end position="355"/>
    </location>
</feature>
<comment type="subcellular location">
    <subcellularLocation>
        <location evidence="1">Membrane</location>
        <topology evidence="1">Multi-pass membrane protein</topology>
    </subcellularLocation>
</comment>
<protein>
    <recommendedName>
        <fullName evidence="8">Zinc transporter ZIP1</fullName>
    </recommendedName>
</protein>
<dbReference type="Proteomes" id="UP001461498">
    <property type="component" value="Unassembled WGS sequence"/>
</dbReference>
<feature type="transmembrane region" description="Helical" evidence="5">
    <location>
        <begin position="255"/>
        <end position="280"/>
    </location>
</feature>
<name>A0AAW1DBX1_9HEMI</name>
<reference evidence="6 7" key="1">
    <citation type="submission" date="2022-12" db="EMBL/GenBank/DDBJ databases">
        <title>Chromosome-level genome assembly of true bugs.</title>
        <authorList>
            <person name="Ma L."/>
            <person name="Li H."/>
        </authorList>
    </citation>
    <scope>NUCLEOTIDE SEQUENCE [LARGE SCALE GENOMIC DNA]</scope>
    <source>
        <strain evidence="6">Lab_2022b</strain>
    </source>
</reference>
<dbReference type="EMBL" id="JAPXFL010000004">
    <property type="protein sequence ID" value="KAK9507605.1"/>
    <property type="molecule type" value="Genomic_DNA"/>
</dbReference>
<feature type="transmembrane region" description="Helical" evidence="5">
    <location>
        <begin position="40"/>
        <end position="63"/>
    </location>
</feature>
<evidence type="ECO:0000256" key="1">
    <source>
        <dbReference type="ARBA" id="ARBA00004141"/>
    </source>
</evidence>
<evidence type="ECO:0000256" key="2">
    <source>
        <dbReference type="ARBA" id="ARBA00022692"/>
    </source>
</evidence>
<organism evidence="6 7">
    <name type="scientific">Rhynocoris fuscipes</name>
    <dbReference type="NCBI Taxonomy" id="488301"/>
    <lineage>
        <taxon>Eukaryota</taxon>
        <taxon>Metazoa</taxon>
        <taxon>Ecdysozoa</taxon>
        <taxon>Arthropoda</taxon>
        <taxon>Hexapoda</taxon>
        <taxon>Insecta</taxon>
        <taxon>Pterygota</taxon>
        <taxon>Neoptera</taxon>
        <taxon>Paraneoptera</taxon>
        <taxon>Hemiptera</taxon>
        <taxon>Heteroptera</taxon>
        <taxon>Panheteroptera</taxon>
        <taxon>Cimicomorpha</taxon>
        <taxon>Reduviidae</taxon>
        <taxon>Harpactorinae</taxon>
        <taxon>Harpactorini</taxon>
        <taxon>Rhynocoris</taxon>
    </lineage>
</organism>
<keyword evidence="2 5" id="KW-0812">Transmembrane</keyword>
<gene>
    <name evidence="6" type="ORF">O3M35_007425</name>
</gene>